<dbReference type="SMART" id="SM00344">
    <property type="entry name" value="HTH_ASNC"/>
    <property type="match status" value="1"/>
</dbReference>
<dbReference type="InterPro" id="IPR019888">
    <property type="entry name" value="Tscrpt_reg_AsnC-like"/>
</dbReference>
<dbReference type="AlphaFoldDB" id="A0A4R5PJ26"/>
<dbReference type="InterPro" id="IPR011991">
    <property type="entry name" value="ArsR-like_HTH"/>
</dbReference>
<comment type="caution">
    <text evidence="5">The sequence shown here is derived from an EMBL/GenBank/DDBJ whole genome shotgun (WGS) entry which is preliminary data.</text>
</comment>
<dbReference type="Gene3D" id="1.10.10.10">
    <property type="entry name" value="Winged helix-like DNA-binding domain superfamily/Winged helix DNA-binding domain"/>
    <property type="match status" value="1"/>
</dbReference>
<accession>A0A4R5PJ26</accession>
<keyword evidence="2" id="KW-0238">DNA-binding</keyword>
<evidence type="ECO:0000313" key="5">
    <source>
        <dbReference type="EMBL" id="TDH35182.1"/>
    </source>
</evidence>
<dbReference type="PRINTS" id="PR00033">
    <property type="entry name" value="HTHASNC"/>
</dbReference>
<dbReference type="InterPro" id="IPR000485">
    <property type="entry name" value="AsnC-type_HTH_dom"/>
</dbReference>
<dbReference type="PANTHER" id="PTHR30154:SF34">
    <property type="entry name" value="TRANSCRIPTIONAL REGULATOR AZLB"/>
    <property type="match status" value="1"/>
</dbReference>
<feature type="domain" description="HTH asnC-type" evidence="4">
    <location>
        <begin position="17"/>
        <end position="68"/>
    </location>
</feature>
<evidence type="ECO:0000313" key="6">
    <source>
        <dbReference type="Proteomes" id="UP000295131"/>
    </source>
</evidence>
<dbReference type="OrthoDB" id="9813313at2"/>
<dbReference type="PANTHER" id="PTHR30154">
    <property type="entry name" value="LEUCINE-RESPONSIVE REGULATORY PROTEIN"/>
    <property type="match status" value="1"/>
</dbReference>
<keyword evidence="3" id="KW-0804">Transcription</keyword>
<dbReference type="GO" id="GO:0006355">
    <property type="term" value="P:regulation of DNA-templated transcription"/>
    <property type="evidence" value="ECO:0007669"/>
    <property type="project" value="UniProtKB-ARBA"/>
</dbReference>
<evidence type="ECO:0000256" key="1">
    <source>
        <dbReference type="ARBA" id="ARBA00023015"/>
    </source>
</evidence>
<dbReference type="Gene3D" id="3.30.70.920">
    <property type="match status" value="1"/>
</dbReference>
<keyword evidence="1" id="KW-0805">Transcription regulation</keyword>
<dbReference type="InterPro" id="IPR019885">
    <property type="entry name" value="Tscrpt_reg_HTH_AsnC-type_CS"/>
</dbReference>
<dbReference type="InterPro" id="IPR019887">
    <property type="entry name" value="Tscrpt_reg_AsnC/Lrp_C"/>
</dbReference>
<dbReference type="GO" id="GO:0043200">
    <property type="term" value="P:response to amino acid"/>
    <property type="evidence" value="ECO:0007669"/>
    <property type="project" value="TreeGrafter"/>
</dbReference>
<evidence type="ECO:0000256" key="2">
    <source>
        <dbReference type="ARBA" id="ARBA00023125"/>
    </source>
</evidence>
<dbReference type="GO" id="GO:0043565">
    <property type="term" value="F:sequence-specific DNA binding"/>
    <property type="evidence" value="ECO:0007669"/>
    <property type="project" value="InterPro"/>
</dbReference>
<proteinExistence type="predicted"/>
<dbReference type="Pfam" id="PF13412">
    <property type="entry name" value="HTH_24"/>
    <property type="match status" value="1"/>
</dbReference>
<dbReference type="EMBL" id="SMSI01000003">
    <property type="protein sequence ID" value="TDH35182.1"/>
    <property type="molecule type" value="Genomic_DNA"/>
</dbReference>
<sequence length="160" mass="18149">MKSDFKLGRLEAKIASILQKDASISIDELAERTNSSTTTCWRRIRQMEEAGLFSPPVRLVDPAKVNRPMDAFCQVRMKSQDVKARALFQRSMEAEPAIVEVYSISGEWDYLLHLVVRDIPDVEEVLMNRVLELDCVASASTLFVLRRVKHTTAIPVDPDD</sequence>
<dbReference type="InterPro" id="IPR011008">
    <property type="entry name" value="Dimeric_a/b-barrel"/>
</dbReference>
<name>A0A4R5PJ26_9HYPH</name>
<dbReference type="PROSITE" id="PS00519">
    <property type="entry name" value="HTH_ASNC_1"/>
    <property type="match status" value="1"/>
</dbReference>
<protein>
    <submittedName>
        <fullName evidence="5">Lrp/AsnC family transcriptional regulator</fullName>
    </submittedName>
</protein>
<dbReference type="InterPro" id="IPR036388">
    <property type="entry name" value="WH-like_DNA-bd_sf"/>
</dbReference>
<dbReference type="Pfam" id="PF01037">
    <property type="entry name" value="AsnC_trans_reg"/>
    <property type="match status" value="1"/>
</dbReference>
<dbReference type="SUPFAM" id="SSF54909">
    <property type="entry name" value="Dimeric alpha+beta barrel"/>
    <property type="match status" value="1"/>
</dbReference>
<evidence type="ECO:0000256" key="3">
    <source>
        <dbReference type="ARBA" id="ARBA00023163"/>
    </source>
</evidence>
<keyword evidence="6" id="KW-1185">Reference proteome</keyword>
<dbReference type="CDD" id="cd00090">
    <property type="entry name" value="HTH_ARSR"/>
    <property type="match status" value="1"/>
</dbReference>
<dbReference type="PROSITE" id="PS50956">
    <property type="entry name" value="HTH_ASNC_2"/>
    <property type="match status" value="1"/>
</dbReference>
<gene>
    <name evidence="5" type="ORF">E2A64_15885</name>
</gene>
<organism evidence="5 6">
    <name type="scientific">Pseudohoeflea suaedae</name>
    <dbReference type="NCBI Taxonomy" id="877384"/>
    <lineage>
        <taxon>Bacteria</taxon>
        <taxon>Pseudomonadati</taxon>
        <taxon>Pseudomonadota</taxon>
        <taxon>Alphaproteobacteria</taxon>
        <taxon>Hyphomicrobiales</taxon>
        <taxon>Rhizobiaceae</taxon>
        <taxon>Pseudohoeflea</taxon>
    </lineage>
</organism>
<dbReference type="InterPro" id="IPR036390">
    <property type="entry name" value="WH_DNA-bd_sf"/>
</dbReference>
<dbReference type="RefSeq" id="WP_133285467.1">
    <property type="nucleotide sequence ID" value="NZ_SMSI01000003.1"/>
</dbReference>
<dbReference type="GO" id="GO:0005829">
    <property type="term" value="C:cytosol"/>
    <property type="evidence" value="ECO:0007669"/>
    <property type="project" value="TreeGrafter"/>
</dbReference>
<dbReference type="Proteomes" id="UP000295131">
    <property type="component" value="Unassembled WGS sequence"/>
</dbReference>
<reference evidence="5 6" key="1">
    <citation type="journal article" date="2013" name="Int. J. Syst. Evol. Microbiol.">
        <title>Hoeflea suaedae sp. nov., an endophytic bacterium isolated from the root of the halophyte Suaeda maritima.</title>
        <authorList>
            <person name="Chung E.J."/>
            <person name="Park J.A."/>
            <person name="Pramanik P."/>
            <person name="Bibi F."/>
            <person name="Jeon C.O."/>
            <person name="Chung Y.R."/>
        </authorList>
    </citation>
    <scope>NUCLEOTIDE SEQUENCE [LARGE SCALE GENOMIC DNA]</scope>
    <source>
        <strain evidence="5 6">YC6898</strain>
    </source>
</reference>
<dbReference type="SUPFAM" id="SSF46785">
    <property type="entry name" value="Winged helix' DNA-binding domain"/>
    <property type="match status" value="1"/>
</dbReference>
<evidence type="ECO:0000259" key="4">
    <source>
        <dbReference type="PROSITE" id="PS50956"/>
    </source>
</evidence>